<name>A0ABU1MEZ7_9HYPH</name>
<evidence type="ECO:0000256" key="1">
    <source>
        <dbReference type="SAM" id="Phobius"/>
    </source>
</evidence>
<proteinExistence type="predicted"/>
<feature type="transmembrane region" description="Helical" evidence="1">
    <location>
        <begin position="385"/>
        <end position="405"/>
    </location>
</feature>
<keyword evidence="1" id="KW-0812">Transmembrane</keyword>
<accession>A0ABU1MEZ7</accession>
<gene>
    <name evidence="2" type="ORF">J2782_004371</name>
</gene>
<organism evidence="2 3">
    <name type="scientific">Brucella pseudogrignonensis</name>
    <dbReference type="NCBI Taxonomy" id="419475"/>
    <lineage>
        <taxon>Bacteria</taxon>
        <taxon>Pseudomonadati</taxon>
        <taxon>Pseudomonadota</taxon>
        <taxon>Alphaproteobacteria</taxon>
        <taxon>Hyphomicrobiales</taxon>
        <taxon>Brucellaceae</taxon>
        <taxon>Brucella/Ochrobactrum group</taxon>
        <taxon>Brucella</taxon>
    </lineage>
</organism>
<protein>
    <submittedName>
        <fullName evidence="2">Uncharacterized protein</fullName>
    </submittedName>
</protein>
<dbReference type="EMBL" id="JAVDQT010000013">
    <property type="protein sequence ID" value="MDR6434618.1"/>
    <property type="molecule type" value="Genomic_DNA"/>
</dbReference>
<feature type="transmembrane region" description="Helical" evidence="1">
    <location>
        <begin position="7"/>
        <end position="28"/>
    </location>
</feature>
<dbReference type="Proteomes" id="UP001184614">
    <property type="component" value="Unassembled WGS sequence"/>
</dbReference>
<sequence length="519" mass="57293">MQRGYTVFMLVLTGIYLTIEIPYSVFLIDFLASDAQGDIDQVEKVGRLLTGVAVAILLVGSVVFPICATRLPVLTTFLIATVVAVPSVKFTYDMLNFVGEETGRRKSGDELKSAFLTNLSKRQLGEKGINDLVASETGDWKMFVSYLPALADGGDGNLFRLTGVTLEQLAKDEAKRLYGEPSAFRAAQFHDALRNLSDSYRSYQTASVDHKAALDKVSSQTAQKWVEFRRMVEYRIGRKRNYSARERSVIVSRLKSEGLNFPNGYNPNDEKTFKNIVSKKMSSEINNSYEKGVLNTVGAYVPPGLSYSEFVKHKAIQKRLQEIFYLPKNSKTISSDLSDEEFQNIVFNPSLKGSADNLLMMLKLSAKDFGTKSEYTLRGVQSLKAIELPVMAILLSLAGAILHLFKFTNYGLKLVGNSGIRPLGFLSSSVVSASFAALFLGIVAAYVMNQGNRVYSTAISLTTSNPAELKHHVLHQTLALQPEFSQLGSALAAIGVWPIFKQYTSLQGSRVDTEQVPNE</sequence>
<feature type="transmembrane region" description="Helical" evidence="1">
    <location>
        <begin position="48"/>
        <end position="68"/>
    </location>
</feature>
<comment type="caution">
    <text evidence="2">The sequence shown here is derived from an EMBL/GenBank/DDBJ whole genome shotgun (WGS) entry which is preliminary data.</text>
</comment>
<evidence type="ECO:0000313" key="2">
    <source>
        <dbReference type="EMBL" id="MDR6434618.1"/>
    </source>
</evidence>
<keyword evidence="1" id="KW-0472">Membrane</keyword>
<keyword evidence="1" id="KW-1133">Transmembrane helix</keyword>
<evidence type="ECO:0000313" key="3">
    <source>
        <dbReference type="Proteomes" id="UP001184614"/>
    </source>
</evidence>
<reference evidence="2 3" key="1">
    <citation type="submission" date="2023-07" db="EMBL/GenBank/DDBJ databases">
        <title>Sorghum-associated microbial communities from plants grown in Nebraska, USA.</title>
        <authorList>
            <person name="Schachtman D."/>
        </authorList>
    </citation>
    <scope>NUCLEOTIDE SEQUENCE [LARGE SCALE GENOMIC DNA]</scope>
    <source>
        <strain evidence="2 3">DS1730</strain>
    </source>
</reference>
<feature type="transmembrane region" description="Helical" evidence="1">
    <location>
        <begin position="425"/>
        <end position="447"/>
    </location>
</feature>
<dbReference type="RefSeq" id="WP_310016090.1">
    <property type="nucleotide sequence ID" value="NZ_JAVDQT010000013.1"/>
</dbReference>
<keyword evidence="3" id="KW-1185">Reference proteome</keyword>